<dbReference type="Gene3D" id="3.40.50.12030">
    <property type="entry name" value="Uncharacterised protein family UPF0261, NC domain"/>
    <property type="match status" value="1"/>
</dbReference>
<dbReference type="AlphaFoldDB" id="A0AAP4F800"/>
<comment type="caution">
    <text evidence="3">The sequence shown here is derived from an EMBL/GenBank/DDBJ whole genome shotgun (WGS) entry which is preliminary data.</text>
</comment>
<dbReference type="PIRSF" id="PIRSF033271">
    <property type="entry name" value="UCP033271"/>
    <property type="match status" value="1"/>
</dbReference>
<evidence type="ECO:0000259" key="1">
    <source>
        <dbReference type="Pfam" id="PF06792"/>
    </source>
</evidence>
<dbReference type="InterPro" id="IPR051353">
    <property type="entry name" value="Tobamovirus_resist_UPF0261"/>
</dbReference>
<keyword evidence="3" id="KW-0547">Nucleotide-binding</keyword>
<dbReference type="InterPro" id="IPR008322">
    <property type="entry name" value="UPF0261"/>
</dbReference>
<evidence type="ECO:0000259" key="2">
    <source>
        <dbReference type="Pfam" id="PF23189"/>
    </source>
</evidence>
<dbReference type="Pfam" id="PF23189">
    <property type="entry name" value="UPF0261_C"/>
    <property type="match status" value="1"/>
</dbReference>
<keyword evidence="3" id="KW-0067">ATP-binding</keyword>
<sequence>MTKVLLQGTLDTKEEDCEWLISRLNQLNIETVTVDVGSFSQSSLADITSDEVIRAAGEDPDALRSRKDRGEMLEVLGRGAAEITKQLIQEEEVHGFLSFGGSGGSSVAAPVMQVFPVGFPKLLVSTMASGDISPYVGGVDATLMYSVVDVAGINSISQKVLGNAASAIAGMAKNFEETRHQTPSKPVVAISMFGLTTPAAREAKEHLAGLGYEVQIFHATGAGGKSMEKLIESDLVAGVLDLTTTELADDLVGGVLTAGPRRLEMAGKKGIPQVVSMGALDMINFGPEETVPPKFEGRNFVVHNASVTLMRTNMEENAELGRRIGSKLAAATGPTRVFIPLRGFSGIDAKGKQFWDPEADARAISELKEALGDSSVPVIEKDCNINDEGFGLALAEELHTLISNK</sequence>
<dbReference type="Pfam" id="PF06792">
    <property type="entry name" value="UPF0261"/>
    <property type="match status" value="1"/>
</dbReference>
<name>A0AAP4F800_9CORY</name>
<proteinExistence type="predicted"/>
<dbReference type="InterPro" id="IPR056778">
    <property type="entry name" value="UPF0261_C"/>
</dbReference>
<evidence type="ECO:0000313" key="4">
    <source>
        <dbReference type="Proteomes" id="UP001230317"/>
    </source>
</evidence>
<gene>
    <name evidence="3" type="ORF">QPX58_02385</name>
</gene>
<organism evidence="3 4">
    <name type="scientific">Corynebacterium accolens</name>
    <dbReference type="NCBI Taxonomy" id="38284"/>
    <lineage>
        <taxon>Bacteria</taxon>
        <taxon>Bacillati</taxon>
        <taxon>Actinomycetota</taxon>
        <taxon>Actinomycetes</taxon>
        <taxon>Mycobacteriales</taxon>
        <taxon>Corynebacteriaceae</taxon>
        <taxon>Corynebacterium</taxon>
    </lineage>
</organism>
<dbReference type="Gene3D" id="3.40.50.12020">
    <property type="entry name" value="Uncharacterised protein family UPF0261, NN domain"/>
    <property type="match status" value="1"/>
</dbReference>
<dbReference type="EMBL" id="JASNVU010000002">
    <property type="protein sequence ID" value="MDK4334266.1"/>
    <property type="molecule type" value="Genomic_DNA"/>
</dbReference>
<dbReference type="RefSeq" id="WP_005281904.1">
    <property type="nucleotide sequence ID" value="NZ_CP100377.1"/>
</dbReference>
<dbReference type="InterPro" id="IPR044122">
    <property type="entry name" value="UPF0261_N"/>
</dbReference>
<reference evidence="3" key="1">
    <citation type="submission" date="2023-05" db="EMBL/GenBank/DDBJ databases">
        <title>Metabolic capabilities are highly conserved among human nasal-associated Corynebacterium species in pangenomic analyses.</title>
        <authorList>
            <person name="Tran T.H."/>
            <person name="Roberts A.Q."/>
            <person name="Escapa I.F."/>
            <person name="Gao W."/>
            <person name="Conlan S."/>
            <person name="Kong H."/>
            <person name="Segre J.A."/>
            <person name="Kelly M.S."/>
            <person name="Lemon K.P."/>
        </authorList>
    </citation>
    <scope>NUCLEOTIDE SEQUENCE</scope>
    <source>
        <strain evidence="3">KPL2618</strain>
    </source>
</reference>
<dbReference type="PANTHER" id="PTHR31862:SF1">
    <property type="entry name" value="UPF0261 DOMAIN PROTEIN (AFU_ORTHOLOGUE AFUA_1G10120)"/>
    <property type="match status" value="1"/>
</dbReference>
<evidence type="ECO:0000313" key="3">
    <source>
        <dbReference type="EMBL" id="MDK4334266.1"/>
    </source>
</evidence>
<feature type="domain" description="UPF0261" evidence="2">
    <location>
        <begin position="185"/>
        <end position="401"/>
    </location>
</feature>
<protein>
    <submittedName>
        <fullName evidence="3">Tm-1-like ATP-binding domain-containing protein</fullName>
    </submittedName>
</protein>
<dbReference type="CDD" id="cd15488">
    <property type="entry name" value="Tm-1-like"/>
    <property type="match status" value="1"/>
</dbReference>
<accession>A0AAP4F800</accession>
<dbReference type="NCBIfam" id="NF002674">
    <property type="entry name" value="PRK02399.1-2"/>
    <property type="match status" value="1"/>
</dbReference>
<dbReference type="PANTHER" id="PTHR31862">
    <property type="entry name" value="UPF0261 DOMAIN PROTEIN (AFU_ORTHOLOGUE AFUA_1G10120)"/>
    <property type="match status" value="1"/>
</dbReference>
<feature type="domain" description="UPF0261" evidence="1">
    <location>
        <begin position="3"/>
        <end position="175"/>
    </location>
</feature>
<dbReference type="Proteomes" id="UP001230317">
    <property type="component" value="Unassembled WGS sequence"/>
</dbReference>
<dbReference type="GO" id="GO:0005524">
    <property type="term" value="F:ATP binding"/>
    <property type="evidence" value="ECO:0007669"/>
    <property type="project" value="UniProtKB-KW"/>
</dbReference>